<dbReference type="OrthoDB" id="9810309at2"/>
<sequence length="174" mass="19717">MKGYIHIYCGDGKGKTTAALGLALRASGANKKVLLTRFMKTNSSSELSSLSLQPNITVIPTSKVFGYYYSLSDEEKEHAYDYYSSLLKEACKKAIDENYDLLILDEVTYVYSYHFIDCDYLISFLHTRPEQLEVVLTGKHPAPELLDMADYISDIKKVRHPYDNGVLPREGIEL</sequence>
<dbReference type="GO" id="GO:0008817">
    <property type="term" value="F:corrinoid adenosyltransferase activity"/>
    <property type="evidence" value="ECO:0007669"/>
    <property type="project" value="InterPro"/>
</dbReference>
<dbReference type="Pfam" id="PF02572">
    <property type="entry name" value="CobA_CobO_BtuR"/>
    <property type="match status" value="1"/>
</dbReference>
<dbReference type="RefSeq" id="WP_073286875.1">
    <property type="nucleotide sequence ID" value="NZ_FRCP01000010.1"/>
</dbReference>
<dbReference type="PANTHER" id="PTHR46638:SF1">
    <property type="entry name" value="CORRINOID ADENOSYLTRANSFERASE"/>
    <property type="match status" value="1"/>
</dbReference>
<dbReference type="Proteomes" id="UP000184038">
    <property type="component" value="Unassembled WGS sequence"/>
</dbReference>
<proteinExistence type="predicted"/>
<dbReference type="InterPro" id="IPR027417">
    <property type="entry name" value="P-loop_NTPase"/>
</dbReference>
<dbReference type="AlphaFoldDB" id="A0A1M7IVB9"/>
<evidence type="ECO:0000313" key="2">
    <source>
        <dbReference type="Proteomes" id="UP000184038"/>
    </source>
</evidence>
<keyword evidence="1" id="KW-0808">Transferase</keyword>
<dbReference type="PIRSF" id="PIRSF015617">
    <property type="entry name" value="Adensltrnsf_CobA"/>
    <property type="match status" value="1"/>
</dbReference>
<dbReference type="STRING" id="1120996.SAMN02746066_01975"/>
<keyword evidence="2" id="KW-1185">Reference proteome</keyword>
<dbReference type="SUPFAM" id="SSF52540">
    <property type="entry name" value="P-loop containing nucleoside triphosphate hydrolases"/>
    <property type="match status" value="1"/>
</dbReference>
<gene>
    <name evidence="1" type="ORF">SAMN02746066_01975</name>
</gene>
<reference evidence="1 2" key="1">
    <citation type="submission" date="2016-11" db="EMBL/GenBank/DDBJ databases">
        <authorList>
            <person name="Jaros S."/>
            <person name="Januszkiewicz K."/>
            <person name="Wedrychowicz H."/>
        </authorList>
    </citation>
    <scope>NUCLEOTIDE SEQUENCE [LARGE SCALE GENOMIC DNA]</scope>
    <source>
        <strain evidence="1 2">DSM 15930</strain>
    </source>
</reference>
<dbReference type="PANTHER" id="PTHR46638">
    <property type="entry name" value="CORRINOID ADENOSYLTRANSFERASE"/>
    <property type="match status" value="1"/>
</dbReference>
<dbReference type="Gene3D" id="3.40.50.300">
    <property type="entry name" value="P-loop containing nucleotide triphosphate hydrolases"/>
    <property type="match status" value="1"/>
</dbReference>
<name>A0A1M7IVB9_9FIRM</name>
<evidence type="ECO:0000313" key="1">
    <source>
        <dbReference type="EMBL" id="SHM44690.1"/>
    </source>
</evidence>
<protein>
    <submittedName>
        <fullName evidence="1">Cob(I)alamin adenosyltransferase</fullName>
    </submittedName>
</protein>
<dbReference type="GO" id="GO:0009236">
    <property type="term" value="P:cobalamin biosynthetic process"/>
    <property type="evidence" value="ECO:0007669"/>
    <property type="project" value="InterPro"/>
</dbReference>
<accession>A0A1M7IVB9</accession>
<organism evidence="1 2">
    <name type="scientific">Anaerosporobacter mobilis DSM 15930</name>
    <dbReference type="NCBI Taxonomy" id="1120996"/>
    <lineage>
        <taxon>Bacteria</taxon>
        <taxon>Bacillati</taxon>
        <taxon>Bacillota</taxon>
        <taxon>Clostridia</taxon>
        <taxon>Lachnospirales</taxon>
        <taxon>Lachnospiraceae</taxon>
        <taxon>Anaerosporobacter</taxon>
    </lineage>
</organism>
<dbReference type="GO" id="GO:0005524">
    <property type="term" value="F:ATP binding"/>
    <property type="evidence" value="ECO:0007669"/>
    <property type="project" value="InterPro"/>
</dbReference>
<dbReference type="EMBL" id="FRCP01000010">
    <property type="protein sequence ID" value="SHM44690.1"/>
    <property type="molecule type" value="Genomic_DNA"/>
</dbReference>
<dbReference type="InterPro" id="IPR003724">
    <property type="entry name" value="CblAdoTrfase_CobA"/>
</dbReference>